<evidence type="ECO:0000313" key="4">
    <source>
        <dbReference type="Proteomes" id="UP000799429"/>
    </source>
</evidence>
<comment type="caution">
    <text evidence="3">The sequence shown here is derived from an EMBL/GenBank/DDBJ whole genome shotgun (WGS) entry which is preliminary data.</text>
</comment>
<accession>A0A9P4SEH8</accession>
<evidence type="ECO:0000259" key="1">
    <source>
        <dbReference type="Pfam" id="PF13191"/>
    </source>
</evidence>
<protein>
    <recommendedName>
        <fullName evidence="5">Orc1-like AAA ATPase domain-containing protein</fullName>
    </recommendedName>
</protein>
<name>A0A9P4SEH8_9PEZI</name>
<dbReference type="PANTHER" id="PTHR36168:SF4">
    <property type="entry name" value="ORC1-LIKE AAA ATPASE DOMAIN-CONTAINING PROTEIN"/>
    <property type="match status" value="1"/>
</dbReference>
<keyword evidence="4" id="KW-1185">Reference proteome</keyword>
<dbReference type="Pfam" id="PF13191">
    <property type="entry name" value="AAA_16"/>
    <property type="match status" value="1"/>
</dbReference>
<feature type="domain" description="Orc1-like AAA ATPase" evidence="1">
    <location>
        <begin position="162"/>
        <end position="297"/>
    </location>
</feature>
<dbReference type="Gene3D" id="3.40.50.300">
    <property type="entry name" value="P-loop containing nucleotide triphosphate hydrolases"/>
    <property type="match status" value="1"/>
</dbReference>
<gene>
    <name evidence="3" type="ORF">M501DRAFT_991360</name>
</gene>
<reference evidence="3" key="1">
    <citation type="journal article" date="2020" name="Stud. Mycol.">
        <title>101 Dothideomycetes genomes: a test case for predicting lifestyles and emergence of pathogens.</title>
        <authorList>
            <person name="Haridas S."/>
            <person name="Albert R."/>
            <person name="Binder M."/>
            <person name="Bloem J."/>
            <person name="Labutti K."/>
            <person name="Salamov A."/>
            <person name="Andreopoulos B."/>
            <person name="Baker S."/>
            <person name="Barry K."/>
            <person name="Bills G."/>
            <person name="Bluhm B."/>
            <person name="Cannon C."/>
            <person name="Castanera R."/>
            <person name="Culley D."/>
            <person name="Daum C."/>
            <person name="Ezra D."/>
            <person name="Gonzalez J."/>
            <person name="Henrissat B."/>
            <person name="Kuo A."/>
            <person name="Liang C."/>
            <person name="Lipzen A."/>
            <person name="Lutzoni F."/>
            <person name="Magnuson J."/>
            <person name="Mondo S."/>
            <person name="Nolan M."/>
            <person name="Ohm R."/>
            <person name="Pangilinan J."/>
            <person name="Park H.-J."/>
            <person name="Ramirez L."/>
            <person name="Alfaro M."/>
            <person name="Sun H."/>
            <person name="Tritt A."/>
            <person name="Yoshinaga Y."/>
            <person name="Zwiers L.-H."/>
            <person name="Turgeon B."/>
            <person name="Goodwin S."/>
            <person name="Spatafora J."/>
            <person name="Crous P."/>
            <person name="Grigoriev I."/>
        </authorList>
    </citation>
    <scope>NUCLEOTIDE SEQUENCE</scope>
    <source>
        <strain evidence="3">CBS 101060</strain>
    </source>
</reference>
<evidence type="ECO:0000313" key="3">
    <source>
        <dbReference type="EMBL" id="KAF2840352.1"/>
    </source>
</evidence>
<dbReference type="PANTHER" id="PTHR36168">
    <property type="entry name" value="CHROMOSOME 1, WHOLE GENOME SHOTGUN SEQUENCE"/>
    <property type="match status" value="1"/>
</dbReference>
<proteinExistence type="predicted"/>
<organism evidence="3 4">
    <name type="scientific">Patellaria atrata CBS 101060</name>
    <dbReference type="NCBI Taxonomy" id="1346257"/>
    <lineage>
        <taxon>Eukaryota</taxon>
        <taxon>Fungi</taxon>
        <taxon>Dikarya</taxon>
        <taxon>Ascomycota</taxon>
        <taxon>Pezizomycotina</taxon>
        <taxon>Dothideomycetes</taxon>
        <taxon>Dothideomycetes incertae sedis</taxon>
        <taxon>Patellariales</taxon>
        <taxon>Patellariaceae</taxon>
        <taxon>Patellaria</taxon>
    </lineage>
</organism>
<evidence type="ECO:0000259" key="2">
    <source>
        <dbReference type="Pfam" id="PF24913"/>
    </source>
</evidence>
<dbReference type="OrthoDB" id="511599at2759"/>
<dbReference type="AlphaFoldDB" id="A0A9P4SEH8"/>
<feature type="domain" description="AAA protein C-terminal winged helix" evidence="2">
    <location>
        <begin position="401"/>
        <end position="517"/>
    </location>
</feature>
<dbReference type="InterPro" id="IPR056808">
    <property type="entry name" value="HTH_AAA"/>
</dbReference>
<sequence length="562" mass="63886">MIRDVSFTSNSSKRSLWLGMPRMYQRARPGQLLVLLERTPGRTRSRKRPYPILAIQTGSTAESSKDDDKSKENTWGSFFWKVGEGSGVTITSLLGLGLGGFLYNSYYKQLVLDKIENAFSPGYSSNELVALGRVAYGTHPSAVEEILAREYWIPRVQQPLIDAILDGSSRGRYHLIVGEKGTGKTSLLLEGMRKVHGDGIAMLEAHDDVEVFRTRLGKAIDYEFHEDYVGSLFSIKGPRDTTALLDIERALNKLEKVALKLRKSRGRPLVLIINNIHLFRDDVEGTDLLELLQQRAEIWAAKELVTMVLTSDEYWTFERLRPRATNMYVHHIPDIPKDLAVESLAAYRRQYHNENVPTSVLDAVYNRVGGRLIFLSQVARSDDMLEACKSICEREKTWLLNQCWIFGKEMDDDVEDHQKYCAAAMVLAKALVEREKDLNGTDQEHILPEIPLHEARQIMTRADFMQKLDHINIFAIDSYAKVRADSVPMQIAFREICGAEGFEAHLQATLKRLDELESLARTREITIKDLWNKGNYQVFLKDKRGEVSGEVEVTAHPVSPFV</sequence>
<dbReference type="SUPFAM" id="SSF52540">
    <property type="entry name" value="P-loop containing nucleoside triphosphate hydrolases"/>
    <property type="match status" value="1"/>
</dbReference>
<dbReference type="Pfam" id="PF24913">
    <property type="entry name" value="WHD_AAA_fung"/>
    <property type="match status" value="1"/>
</dbReference>
<evidence type="ECO:0008006" key="5">
    <source>
        <dbReference type="Google" id="ProtNLM"/>
    </source>
</evidence>
<dbReference type="Proteomes" id="UP000799429">
    <property type="component" value="Unassembled WGS sequence"/>
</dbReference>
<dbReference type="InterPro" id="IPR027417">
    <property type="entry name" value="P-loop_NTPase"/>
</dbReference>
<dbReference type="EMBL" id="MU006093">
    <property type="protein sequence ID" value="KAF2840352.1"/>
    <property type="molecule type" value="Genomic_DNA"/>
</dbReference>
<dbReference type="InterPro" id="IPR041664">
    <property type="entry name" value="AAA_16"/>
</dbReference>